<evidence type="ECO:0000256" key="1">
    <source>
        <dbReference type="SAM" id="MobiDB-lite"/>
    </source>
</evidence>
<organism evidence="2 3">
    <name type="scientific">Gigaspora margarita</name>
    <dbReference type="NCBI Taxonomy" id="4874"/>
    <lineage>
        <taxon>Eukaryota</taxon>
        <taxon>Fungi</taxon>
        <taxon>Fungi incertae sedis</taxon>
        <taxon>Mucoromycota</taxon>
        <taxon>Glomeromycotina</taxon>
        <taxon>Glomeromycetes</taxon>
        <taxon>Diversisporales</taxon>
        <taxon>Gigasporaceae</taxon>
        <taxon>Gigaspora</taxon>
    </lineage>
</organism>
<accession>A0ABN7UXD3</accession>
<comment type="caution">
    <text evidence="2">The sequence shown here is derived from an EMBL/GenBank/DDBJ whole genome shotgun (WGS) entry which is preliminary data.</text>
</comment>
<dbReference type="EMBL" id="CAJVQB010006542">
    <property type="protein sequence ID" value="CAG8686067.1"/>
    <property type="molecule type" value="Genomic_DNA"/>
</dbReference>
<evidence type="ECO:0000313" key="3">
    <source>
        <dbReference type="Proteomes" id="UP000789901"/>
    </source>
</evidence>
<evidence type="ECO:0000313" key="2">
    <source>
        <dbReference type="EMBL" id="CAG8686067.1"/>
    </source>
</evidence>
<protein>
    <submittedName>
        <fullName evidence="2">25379_t:CDS:1</fullName>
    </submittedName>
</protein>
<sequence length="92" mass="10978">MVLANFLKEVDEFPITVEKKTITLCIIVFKAGNYAVIIKNDWLKKAKTRCKMNNDKEELDKESESKEKMESENEEKKKEYKDENLINETYFY</sequence>
<dbReference type="Proteomes" id="UP000789901">
    <property type="component" value="Unassembled WGS sequence"/>
</dbReference>
<proteinExistence type="predicted"/>
<keyword evidence="3" id="KW-1185">Reference proteome</keyword>
<name>A0ABN7UXD3_GIGMA</name>
<feature type="region of interest" description="Disordered" evidence="1">
    <location>
        <begin position="54"/>
        <end position="92"/>
    </location>
</feature>
<gene>
    <name evidence="2" type="ORF">GMARGA_LOCUS11263</name>
</gene>
<reference evidence="2 3" key="1">
    <citation type="submission" date="2021-06" db="EMBL/GenBank/DDBJ databases">
        <authorList>
            <person name="Kallberg Y."/>
            <person name="Tangrot J."/>
            <person name="Rosling A."/>
        </authorList>
    </citation>
    <scope>NUCLEOTIDE SEQUENCE [LARGE SCALE GENOMIC DNA]</scope>
    <source>
        <strain evidence="2 3">120-4 pot B 10/14</strain>
    </source>
</reference>
<feature type="compositionally biased region" description="Basic and acidic residues" evidence="1">
    <location>
        <begin position="54"/>
        <end position="84"/>
    </location>
</feature>